<sequence length="75" mass="8096">MTIAIFKPIADALGEGEVVWNKLVQKVVDEIEHAEHIAAGWFTSAHAALEAADKPVEEKVDGRTKAARDAKKDAS</sequence>
<organism evidence="2 3">
    <name type="scientific">Caballeronia glathei</name>
    <dbReference type="NCBI Taxonomy" id="60547"/>
    <lineage>
        <taxon>Bacteria</taxon>
        <taxon>Pseudomonadati</taxon>
        <taxon>Pseudomonadota</taxon>
        <taxon>Betaproteobacteria</taxon>
        <taxon>Burkholderiales</taxon>
        <taxon>Burkholderiaceae</taxon>
        <taxon>Caballeronia</taxon>
    </lineage>
</organism>
<feature type="region of interest" description="Disordered" evidence="1">
    <location>
        <begin position="53"/>
        <end position="75"/>
    </location>
</feature>
<gene>
    <name evidence="2" type="ORF">BG61_34245</name>
</gene>
<dbReference type="AlphaFoldDB" id="A0A069PF71"/>
<dbReference type="EMBL" id="JFHC01000064">
    <property type="protein sequence ID" value="KDR39210.1"/>
    <property type="molecule type" value="Genomic_DNA"/>
</dbReference>
<evidence type="ECO:0000313" key="2">
    <source>
        <dbReference type="EMBL" id="KDR39210.1"/>
    </source>
</evidence>
<proteinExistence type="predicted"/>
<comment type="caution">
    <text evidence="2">The sequence shown here is derived from an EMBL/GenBank/DDBJ whole genome shotgun (WGS) entry which is preliminary data.</text>
</comment>
<evidence type="ECO:0000256" key="1">
    <source>
        <dbReference type="SAM" id="MobiDB-lite"/>
    </source>
</evidence>
<accession>A0A069PF71</accession>
<evidence type="ECO:0000313" key="3">
    <source>
        <dbReference type="Proteomes" id="UP000027466"/>
    </source>
</evidence>
<keyword evidence="3" id="KW-1185">Reference proteome</keyword>
<name>A0A069PF71_9BURK</name>
<dbReference type="Proteomes" id="UP000027466">
    <property type="component" value="Unassembled WGS sequence"/>
</dbReference>
<dbReference type="RefSeq" id="WP_035931421.1">
    <property type="nucleotide sequence ID" value="NZ_CADFFX010000020.1"/>
</dbReference>
<reference evidence="2 3" key="1">
    <citation type="submission" date="2014-03" db="EMBL/GenBank/DDBJ databases">
        <title>Draft Genome Sequences of Four Burkholderia Strains.</title>
        <authorList>
            <person name="Liu X.Y."/>
            <person name="Li C.X."/>
            <person name="Xu J.H."/>
        </authorList>
    </citation>
    <scope>NUCLEOTIDE SEQUENCE [LARGE SCALE GENOMIC DNA]</scope>
    <source>
        <strain evidence="2 3">DSM 50014</strain>
    </source>
</reference>
<protein>
    <submittedName>
        <fullName evidence="2">Uncharacterized protein</fullName>
    </submittedName>
</protein>
<dbReference type="STRING" id="60547.GCA_000751215_02941"/>